<evidence type="ECO:0000313" key="3">
    <source>
        <dbReference type="Proteomes" id="UP000432715"/>
    </source>
</evidence>
<dbReference type="Gene3D" id="2.20.25.270">
    <property type="match status" value="1"/>
</dbReference>
<protein>
    <recommendedName>
        <fullName evidence="1">CopZ zinc binding domain-containing protein</fullName>
    </recommendedName>
</protein>
<dbReference type="Pfam" id="PF18423">
    <property type="entry name" value="zf_CopZ"/>
    <property type="match status" value="1"/>
</dbReference>
<sequence>MRCKSRRQNTAEIKCPMCKRLGEAIHYLVVKTVVKKEVEAMVINEEYYTCRNNDCQVIIYNHDHNRVFLIQDINLSADFNGVTKDSTKTCGGSCGNGCQK</sequence>
<reference evidence="2 3" key="1">
    <citation type="submission" date="2019-10" db="EMBL/GenBank/DDBJ databases">
        <title>Alkaliphilus serpentinus sp. nov. and Alkaliphilus pronyensis sp. nov., two novel anaerobic alkaliphilic species isolated from the serpentinized-hosted hydrothermal field of the Prony Bay (New Caledonia).</title>
        <authorList>
            <person name="Postec A."/>
        </authorList>
    </citation>
    <scope>NUCLEOTIDE SEQUENCE [LARGE SCALE GENOMIC DNA]</scope>
    <source>
        <strain evidence="2 3">LacV</strain>
    </source>
</reference>
<evidence type="ECO:0000259" key="1">
    <source>
        <dbReference type="Pfam" id="PF18423"/>
    </source>
</evidence>
<dbReference type="Proteomes" id="UP000432715">
    <property type="component" value="Unassembled WGS sequence"/>
</dbReference>
<comment type="caution">
    <text evidence="2">The sequence shown here is derived from an EMBL/GenBank/DDBJ whole genome shotgun (WGS) entry which is preliminary data.</text>
</comment>
<dbReference type="InterPro" id="IPR040890">
    <property type="entry name" value="Znf_CopZ"/>
</dbReference>
<name>A0A6I0FMX8_9FIRM</name>
<accession>A0A6I0FMX8</accession>
<keyword evidence="3" id="KW-1185">Reference proteome</keyword>
<dbReference type="OrthoDB" id="95698at2"/>
<evidence type="ECO:0000313" key="2">
    <source>
        <dbReference type="EMBL" id="KAB3537694.1"/>
    </source>
</evidence>
<gene>
    <name evidence="2" type="ORF">F8154_02475</name>
</gene>
<proteinExistence type="predicted"/>
<dbReference type="RefSeq" id="WP_151860009.1">
    <property type="nucleotide sequence ID" value="NZ_WBZC01000009.1"/>
</dbReference>
<feature type="domain" description="CopZ zinc binding" evidence="1">
    <location>
        <begin position="14"/>
        <end position="73"/>
    </location>
</feature>
<organism evidence="2 3">
    <name type="scientific">Alkaliphilus pronyensis</name>
    <dbReference type="NCBI Taxonomy" id="1482732"/>
    <lineage>
        <taxon>Bacteria</taxon>
        <taxon>Bacillati</taxon>
        <taxon>Bacillota</taxon>
        <taxon>Clostridia</taxon>
        <taxon>Peptostreptococcales</taxon>
        <taxon>Natronincolaceae</taxon>
        <taxon>Alkaliphilus</taxon>
    </lineage>
</organism>
<dbReference type="AlphaFoldDB" id="A0A6I0FMX8"/>
<dbReference type="EMBL" id="WBZC01000009">
    <property type="protein sequence ID" value="KAB3537694.1"/>
    <property type="molecule type" value="Genomic_DNA"/>
</dbReference>